<dbReference type="EMBL" id="KB097495">
    <property type="protein sequence ID" value="ESN96117.1"/>
    <property type="molecule type" value="Genomic_DNA"/>
</dbReference>
<dbReference type="HOGENOM" id="CLU_567764_0_0_1"/>
<dbReference type="SUPFAM" id="SSF52799">
    <property type="entry name" value="(Phosphotyrosine protein) phosphatases II"/>
    <property type="match status" value="1"/>
</dbReference>
<dbReference type="InterPro" id="IPR050348">
    <property type="entry name" value="Protein-Tyr_Phosphatase"/>
</dbReference>
<dbReference type="Gene3D" id="3.90.190.10">
    <property type="entry name" value="Protein tyrosine phosphatase superfamily"/>
    <property type="match status" value="1"/>
</dbReference>
<evidence type="ECO:0008006" key="6">
    <source>
        <dbReference type="Google" id="ProtNLM"/>
    </source>
</evidence>
<reference evidence="5" key="1">
    <citation type="submission" date="2012-12" db="EMBL/GenBank/DDBJ databases">
        <authorList>
            <person name="Hellsten U."/>
            <person name="Grimwood J."/>
            <person name="Chapman J.A."/>
            <person name="Shapiro H."/>
            <person name="Aerts A."/>
            <person name="Otillar R.P."/>
            <person name="Terry A.Y."/>
            <person name="Boore J.L."/>
            <person name="Simakov O."/>
            <person name="Marletaz F."/>
            <person name="Cho S.-J."/>
            <person name="Edsinger-Gonzales E."/>
            <person name="Havlak P."/>
            <person name="Kuo D.-H."/>
            <person name="Larsson T."/>
            <person name="Lv J."/>
            <person name="Arendt D."/>
            <person name="Savage R."/>
            <person name="Osoegawa K."/>
            <person name="de Jong P."/>
            <person name="Lindberg D.R."/>
            <person name="Seaver E.C."/>
            <person name="Weisblat D.A."/>
            <person name="Putnam N.H."/>
            <person name="Grigoriev I.V."/>
            <person name="Rokhsar D.S."/>
        </authorList>
    </citation>
    <scope>NUCLEOTIDE SEQUENCE</scope>
</reference>
<protein>
    <recommendedName>
        <fullName evidence="6">Tyrosine-protein phosphatase domain-containing protein</fullName>
    </recommendedName>
</protein>
<dbReference type="Proteomes" id="UP000015101">
    <property type="component" value="Unassembled WGS sequence"/>
</dbReference>
<dbReference type="Pfam" id="PF00102">
    <property type="entry name" value="Y_phosphatase"/>
    <property type="match status" value="1"/>
</dbReference>
<evidence type="ECO:0000259" key="1">
    <source>
        <dbReference type="PROSITE" id="PS50055"/>
    </source>
</evidence>
<dbReference type="STRING" id="6412.T1ETQ3"/>
<dbReference type="PRINTS" id="PR00700">
    <property type="entry name" value="PRTYPHPHTASE"/>
</dbReference>
<feature type="domain" description="Tyrosine specific protein phosphatases" evidence="2">
    <location>
        <begin position="116"/>
        <end position="165"/>
    </location>
</feature>
<dbReference type="InParanoid" id="T1ETQ3"/>
<gene>
    <name evidence="4" type="primary">20199953</name>
    <name evidence="3" type="ORF">HELRODRAFT_163145</name>
</gene>
<dbReference type="SMART" id="SM00194">
    <property type="entry name" value="PTPc"/>
    <property type="match status" value="1"/>
</dbReference>
<dbReference type="InterPro" id="IPR003595">
    <property type="entry name" value="Tyr_Pase_cat"/>
</dbReference>
<dbReference type="PANTHER" id="PTHR19134:SF536">
    <property type="entry name" value="TYROSINE-PROTEIN PHOSPHATASE DOMAIN-CONTAINING PROTEIN"/>
    <property type="match status" value="1"/>
</dbReference>
<dbReference type="CTD" id="20199953"/>
<reference evidence="3 5" key="2">
    <citation type="journal article" date="2013" name="Nature">
        <title>Insights into bilaterian evolution from three spiralian genomes.</title>
        <authorList>
            <person name="Simakov O."/>
            <person name="Marletaz F."/>
            <person name="Cho S.J."/>
            <person name="Edsinger-Gonzales E."/>
            <person name="Havlak P."/>
            <person name="Hellsten U."/>
            <person name="Kuo D.H."/>
            <person name="Larsson T."/>
            <person name="Lv J."/>
            <person name="Arendt D."/>
            <person name="Savage R."/>
            <person name="Osoegawa K."/>
            <person name="de Jong P."/>
            <person name="Grimwood J."/>
            <person name="Chapman J.A."/>
            <person name="Shapiro H."/>
            <person name="Aerts A."/>
            <person name="Otillar R.P."/>
            <person name="Terry A.Y."/>
            <person name="Boore J.L."/>
            <person name="Grigoriev I.V."/>
            <person name="Lindberg D.R."/>
            <person name="Seaver E.C."/>
            <person name="Weisblat D.A."/>
            <person name="Putnam N.H."/>
            <person name="Rokhsar D.S."/>
        </authorList>
    </citation>
    <scope>NUCLEOTIDE SEQUENCE</scope>
</reference>
<dbReference type="EnsemblMetazoa" id="HelroT163145">
    <property type="protein sequence ID" value="HelroP163145"/>
    <property type="gene ID" value="HelroG163145"/>
</dbReference>
<organism evidence="4 5">
    <name type="scientific">Helobdella robusta</name>
    <name type="common">Californian leech</name>
    <dbReference type="NCBI Taxonomy" id="6412"/>
    <lineage>
        <taxon>Eukaryota</taxon>
        <taxon>Metazoa</taxon>
        <taxon>Spiralia</taxon>
        <taxon>Lophotrochozoa</taxon>
        <taxon>Annelida</taxon>
        <taxon>Clitellata</taxon>
        <taxon>Hirudinea</taxon>
        <taxon>Rhynchobdellida</taxon>
        <taxon>Glossiphoniidae</taxon>
        <taxon>Helobdella</taxon>
    </lineage>
</organism>
<evidence type="ECO:0000259" key="2">
    <source>
        <dbReference type="PROSITE" id="PS50056"/>
    </source>
</evidence>
<accession>T1ETQ3</accession>
<dbReference type="KEGG" id="hro:HELRODRAFT_163145"/>
<keyword evidence="5" id="KW-1185">Reference proteome</keyword>
<sequence>MIVKETYAKYWPDNGTMKINVTRKRSNHISVTFQRVESWPTYEIRTFAVVYLSTKMIVTHMWYRCWSERDVPENIGSLLNFHHAVKCRVVNNENNNNPLSYVLVHCRILCFVGIFSTGVGRTGAFLGLDYLLEECDDVGSVDVFQCLQFLRSQRNCMVQSVEQCDFLFQALIEYSKLGHTTCFSTRNKEFSNFVNSKEFKNSIETQYKALIENSLKSGDEKNGVETRIERIHNPHSIWRCFTKSRAILTCEINDSLTGDELFRDIILKKIIPKPGEFFEFSSYTVLNCTSVYENDRNIYTNTKDDVNDDDNNDVTILKVTNSGYDYVVGNDDAYERSESDVHYVKVFQYKALNEIASLYKSIKTELKNSQAPIIPVLYGPSEDRILNETLVMLSLLEMVDTHEHADVFQTVLQLQPHTDHNLNPTYDAYSYNNDEVFITMNQYIHIHQAVKSLSEKRPLSDHLYTQLTDDIKLSKRSTIYN</sequence>
<dbReference type="EMBL" id="AMQM01001304">
    <property type="status" value="NOT_ANNOTATED_CDS"/>
    <property type="molecule type" value="Genomic_DNA"/>
</dbReference>
<feature type="domain" description="Tyrosine-protein phosphatase" evidence="1">
    <location>
        <begin position="1"/>
        <end position="174"/>
    </location>
</feature>
<dbReference type="AlphaFoldDB" id="T1ETQ3"/>
<dbReference type="CDD" id="cd00047">
    <property type="entry name" value="PTPc"/>
    <property type="match status" value="1"/>
</dbReference>
<dbReference type="PROSITE" id="PS50055">
    <property type="entry name" value="TYR_PHOSPHATASE_PTP"/>
    <property type="match status" value="1"/>
</dbReference>
<dbReference type="GO" id="GO:0007165">
    <property type="term" value="P:signal transduction"/>
    <property type="evidence" value="ECO:0000318"/>
    <property type="project" value="GO_Central"/>
</dbReference>
<evidence type="ECO:0000313" key="5">
    <source>
        <dbReference type="Proteomes" id="UP000015101"/>
    </source>
</evidence>
<dbReference type="GO" id="GO:0004725">
    <property type="term" value="F:protein tyrosine phosphatase activity"/>
    <property type="evidence" value="ECO:0000318"/>
    <property type="project" value="GO_Central"/>
</dbReference>
<dbReference type="InterPro" id="IPR029021">
    <property type="entry name" value="Prot-tyrosine_phosphatase-like"/>
</dbReference>
<dbReference type="InterPro" id="IPR000387">
    <property type="entry name" value="Tyr_Pase_dom"/>
</dbReference>
<name>T1ETQ3_HELRO</name>
<proteinExistence type="predicted"/>
<dbReference type="PANTHER" id="PTHR19134">
    <property type="entry name" value="RECEPTOR-TYPE TYROSINE-PROTEIN PHOSPHATASE"/>
    <property type="match status" value="1"/>
</dbReference>
<dbReference type="InterPro" id="IPR000242">
    <property type="entry name" value="PTP_cat"/>
</dbReference>
<dbReference type="PROSITE" id="PS50056">
    <property type="entry name" value="TYR_PHOSPHATASE_2"/>
    <property type="match status" value="1"/>
</dbReference>
<evidence type="ECO:0000313" key="4">
    <source>
        <dbReference type="EnsemblMetazoa" id="HelroP163145"/>
    </source>
</evidence>
<evidence type="ECO:0000313" key="3">
    <source>
        <dbReference type="EMBL" id="ESN96117.1"/>
    </source>
</evidence>
<dbReference type="OrthoDB" id="10253954at2759"/>
<dbReference type="eggNOG" id="KOG4228">
    <property type="taxonomic scope" value="Eukaryota"/>
</dbReference>
<dbReference type="RefSeq" id="XP_009025356.1">
    <property type="nucleotide sequence ID" value="XM_009027108.1"/>
</dbReference>
<dbReference type="SMART" id="SM00404">
    <property type="entry name" value="PTPc_motif"/>
    <property type="match status" value="1"/>
</dbReference>
<dbReference type="GeneID" id="20199953"/>
<reference evidence="4" key="3">
    <citation type="submission" date="2015-06" db="UniProtKB">
        <authorList>
            <consortium name="EnsemblMetazoa"/>
        </authorList>
    </citation>
    <scope>IDENTIFICATION</scope>
</reference>